<comment type="caution">
    <text evidence="4">The sequence shown here is derived from an EMBL/GenBank/DDBJ whole genome shotgun (WGS) entry which is preliminary data.</text>
</comment>
<dbReference type="InterPro" id="IPR002637">
    <property type="entry name" value="RdgB/HAM1"/>
</dbReference>
<comment type="similarity">
    <text evidence="1">Belongs to the HAM1 NTPase family.</text>
</comment>
<evidence type="ECO:0000256" key="3">
    <source>
        <dbReference type="ARBA" id="ARBA00023080"/>
    </source>
</evidence>
<reference evidence="4 5" key="1">
    <citation type="submission" date="2022-11" db="EMBL/GenBank/DDBJ databases">
        <title>Minimal conservation of predation-associated metabolite biosynthetic gene clusters underscores biosynthetic potential of Myxococcota including descriptions for ten novel species: Archangium lansinium sp. nov., Myxococcus landrumus sp. nov., Nannocystis bai.</title>
        <authorList>
            <person name="Ahearne A."/>
            <person name="Stevens C."/>
            <person name="Dowd S."/>
        </authorList>
    </citation>
    <scope>NUCLEOTIDE SEQUENCE [LARGE SCALE GENOMIC DNA]</scope>
    <source>
        <strain evidence="4 5">NCELM</strain>
    </source>
</reference>
<evidence type="ECO:0000313" key="4">
    <source>
        <dbReference type="EMBL" id="MDC0675822.1"/>
    </source>
</evidence>
<dbReference type="SUPFAM" id="SSF52972">
    <property type="entry name" value="ITPase-like"/>
    <property type="match status" value="1"/>
</dbReference>
<dbReference type="RefSeq" id="WP_272011410.1">
    <property type="nucleotide sequence ID" value="NZ_JAQNDN010000028.1"/>
</dbReference>
<dbReference type="InterPro" id="IPR029001">
    <property type="entry name" value="ITPase-like_fam"/>
</dbReference>
<dbReference type="Proteomes" id="UP001217838">
    <property type="component" value="Unassembled WGS sequence"/>
</dbReference>
<keyword evidence="5" id="KW-1185">Reference proteome</keyword>
<sequence length="217" mass="24258">MIRIVYVTQSTFKKKENACFVENCALSDGTRVKDVFQFEFRSVHVQETLESDLEKMVRAEVLSAYSKIKVPCIVEHAGLVFEDYQGCSYPGGLTKPMWNALGDHFVSETNSADRRVIARAVVAYCDGVEIRTFTGETKGKLASAPRGSAAFYWDTVFIPEDLSGASAGKTYAEIVDDPSLGLVHKVINLSQSSRAMLNFLHFRRNQPLSQLWGRSWS</sequence>
<dbReference type="EMBL" id="JAQNDN010000028">
    <property type="protein sequence ID" value="MDC0675822.1"/>
    <property type="molecule type" value="Genomic_DNA"/>
</dbReference>
<accession>A0ABT5BNZ2</accession>
<keyword evidence="2" id="KW-0378">Hydrolase</keyword>
<dbReference type="PANTHER" id="PTHR11067:SF9">
    <property type="entry name" value="INOSINE TRIPHOSPHATE PYROPHOSPHATASE"/>
    <property type="match status" value="1"/>
</dbReference>
<evidence type="ECO:0000256" key="1">
    <source>
        <dbReference type="ARBA" id="ARBA00008023"/>
    </source>
</evidence>
<protein>
    <submittedName>
        <fullName evidence="4">Non-canonical purine NTP pyrophosphatase</fullName>
    </submittedName>
</protein>
<dbReference type="Pfam" id="PF01725">
    <property type="entry name" value="Ham1p_like"/>
    <property type="match status" value="1"/>
</dbReference>
<proteinExistence type="inferred from homology"/>
<evidence type="ECO:0000256" key="2">
    <source>
        <dbReference type="ARBA" id="ARBA00022801"/>
    </source>
</evidence>
<dbReference type="PANTHER" id="PTHR11067">
    <property type="entry name" value="INOSINE TRIPHOSPHATE PYROPHOSPHATASE/HAM1 PROTEIN"/>
    <property type="match status" value="1"/>
</dbReference>
<organism evidence="4 5">
    <name type="scientific">Nannocystis radixulma</name>
    <dbReference type="NCBI Taxonomy" id="2995305"/>
    <lineage>
        <taxon>Bacteria</taxon>
        <taxon>Pseudomonadati</taxon>
        <taxon>Myxococcota</taxon>
        <taxon>Polyangia</taxon>
        <taxon>Nannocystales</taxon>
        <taxon>Nannocystaceae</taxon>
        <taxon>Nannocystis</taxon>
    </lineage>
</organism>
<name>A0ABT5BNZ2_9BACT</name>
<evidence type="ECO:0000313" key="5">
    <source>
        <dbReference type="Proteomes" id="UP001217838"/>
    </source>
</evidence>
<dbReference type="Gene3D" id="3.90.950.10">
    <property type="match status" value="1"/>
</dbReference>
<gene>
    <name evidence="4" type="ORF">POL58_49290</name>
</gene>
<keyword evidence="3" id="KW-0546">Nucleotide metabolism</keyword>